<keyword evidence="2" id="KW-0812">Transmembrane</keyword>
<feature type="compositionally biased region" description="Basic and acidic residues" evidence="1">
    <location>
        <begin position="72"/>
        <end position="87"/>
    </location>
</feature>
<evidence type="ECO:0000313" key="3">
    <source>
        <dbReference type="EMBL" id="KZL86544.1"/>
    </source>
</evidence>
<dbReference type="STRING" id="1573173.A0A161VV06"/>
<evidence type="ECO:0000256" key="2">
    <source>
        <dbReference type="SAM" id="Phobius"/>
    </source>
</evidence>
<accession>A0A161VV06</accession>
<comment type="caution">
    <text evidence="3">The sequence shown here is derived from an EMBL/GenBank/DDBJ whole genome shotgun (WGS) entry which is preliminary data.</text>
</comment>
<dbReference type="AlphaFoldDB" id="A0A161VV06"/>
<feature type="compositionally biased region" description="Polar residues" evidence="1">
    <location>
        <begin position="51"/>
        <end position="67"/>
    </location>
</feature>
<gene>
    <name evidence="3" type="ORF">CI238_05642</name>
</gene>
<dbReference type="Proteomes" id="UP000076584">
    <property type="component" value="Unassembled WGS sequence"/>
</dbReference>
<feature type="transmembrane region" description="Helical" evidence="2">
    <location>
        <begin position="188"/>
        <end position="205"/>
    </location>
</feature>
<protein>
    <submittedName>
        <fullName evidence="3">Uncharacterized protein</fullName>
    </submittedName>
</protein>
<reference evidence="3 4" key="1">
    <citation type="submission" date="2015-06" db="EMBL/GenBank/DDBJ databases">
        <title>Survival trade-offs in plant roots during colonization by closely related pathogenic and mutualistic fungi.</title>
        <authorList>
            <person name="Hacquard S."/>
            <person name="Kracher B."/>
            <person name="Hiruma K."/>
            <person name="Weinman A."/>
            <person name="Muench P."/>
            <person name="Garrido Oter R."/>
            <person name="Ver Loren van Themaat E."/>
            <person name="Dallerey J.-F."/>
            <person name="Damm U."/>
            <person name="Henrissat B."/>
            <person name="Lespinet O."/>
            <person name="Thon M."/>
            <person name="Kemen E."/>
            <person name="McHardy A.C."/>
            <person name="Schulze-Lefert P."/>
            <person name="O'Connell R.J."/>
        </authorList>
    </citation>
    <scope>NUCLEOTIDE SEQUENCE [LARGE SCALE GENOMIC DNA]</scope>
    <source>
        <strain evidence="3 4">MAFF 238704</strain>
    </source>
</reference>
<organism evidence="3 4">
    <name type="scientific">Colletotrichum incanum</name>
    <name type="common">Soybean anthracnose fungus</name>
    <dbReference type="NCBI Taxonomy" id="1573173"/>
    <lineage>
        <taxon>Eukaryota</taxon>
        <taxon>Fungi</taxon>
        <taxon>Dikarya</taxon>
        <taxon>Ascomycota</taxon>
        <taxon>Pezizomycotina</taxon>
        <taxon>Sordariomycetes</taxon>
        <taxon>Hypocreomycetidae</taxon>
        <taxon>Glomerellales</taxon>
        <taxon>Glomerellaceae</taxon>
        <taxon>Colletotrichum</taxon>
        <taxon>Colletotrichum spaethianum species complex</taxon>
    </lineage>
</organism>
<feature type="transmembrane region" description="Helical" evidence="2">
    <location>
        <begin position="249"/>
        <end position="274"/>
    </location>
</feature>
<evidence type="ECO:0000313" key="4">
    <source>
        <dbReference type="Proteomes" id="UP000076584"/>
    </source>
</evidence>
<sequence>MNKVRDDAQELACPSRSQASTDPVSDPDPSSVTEAPTVFRGSVKNGVWAHDNTQGSYRRDSGNQTGGACNDIHQKRDREGDDEKKPTLTDLFTEPCSKKTGSDEFHTRQHLERVNGRKRINPNPVVRQTRWRFFSGWIIHVPALLLTIGITILSQKRLFWYPHSGFQNGKVDLTADDLNNFLQLPAKLHEILIVASLSAIGLNIFRRRLIGDGVRLGFLTGGYRVGDLEYLVSPAFWRQGFAGFSSWDILLAAYFVFATMLSALVGPASAILLIPTPGWYSLDHDIAFDNITLPLIYPAKPKGVWPAFFSPDRSPWADQPPFDPIDWEKCKGPQGTYQRHCPAGGFSEIWTWAQSFGSNNLQGNLTFQSPIIQRNLMLTYSNRSTTIATTPSRFFVSSVGLFDNYIQGNPVGRISRGVHYKLKPRGGLQTGSQLNQPIYQPLVQSKCAIYDRNRPLSDQTPYYPTAYLNCFKDSLCQQHTNQNRSFVFQWLNQSQWMETPPTFRTQGIGSSVINIAGQVPGTTNSTQNNWLYGCSLLASWIASNYTLDPWLSRTVQSTVNSPVGMKNIAARDTLEDGYVIRFNETWIPFLDPKINVTGEDGLPEPTTAILRLLDLFATTKVIDGTIQTVLAPVEANNITAAEILLEKLFAVYLTDSLARTGSHVDPYLVLKKNDTQIMSIDLLAQHGYFGGVNIIDSFNETHSRWRTQNTTTYPNQTIKDISAGMYSGYLKFDFEADQYGYGSGDPRTTLRFAVAVMFIYLATLTVYALVIACAHVLEHYDVKWKGQPVRVWSVKPWSNLEDLSVLALRSQPPADQNLTSAGRDAKSGRVWDRVVKVRADDQQNLHLVVDESVPMQRVHHAGSGMYF</sequence>
<dbReference type="EMBL" id="LFIW01000409">
    <property type="protein sequence ID" value="KZL86544.1"/>
    <property type="molecule type" value="Genomic_DNA"/>
</dbReference>
<feature type="region of interest" description="Disordered" evidence="1">
    <location>
        <begin position="1"/>
        <end position="105"/>
    </location>
</feature>
<feature type="compositionally biased region" description="Low complexity" evidence="1">
    <location>
        <begin position="20"/>
        <end position="33"/>
    </location>
</feature>
<feature type="transmembrane region" description="Helical" evidence="2">
    <location>
        <begin position="133"/>
        <end position="153"/>
    </location>
</feature>
<feature type="transmembrane region" description="Helical" evidence="2">
    <location>
        <begin position="752"/>
        <end position="777"/>
    </location>
</feature>
<keyword evidence="2" id="KW-0472">Membrane</keyword>
<proteinExistence type="predicted"/>
<feature type="compositionally biased region" description="Basic and acidic residues" evidence="1">
    <location>
        <begin position="96"/>
        <end position="105"/>
    </location>
</feature>
<keyword evidence="4" id="KW-1185">Reference proteome</keyword>
<keyword evidence="2" id="KW-1133">Transmembrane helix</keyword>
<evidence type="ECO:0000256" key="1">
    <source>
        <dbReference type="SAM" id="MobiDB-lite"/>
    </source>
</evidence>
<name>A0A161VV06_COLIC</name>